<dbReference type="Proteomes" id="UP001221208">
    <property type="component" value="Unassembled WGS sequence"/>
</dbReference>
<gene>
    <name evidence="5" type="ORF">OIK44_17250</name>
</gene>
<keyword evidence="5" id="KW-0282">Flagellum</keyword>
<keyword evidence="5" id="KW-0966">Cell projection</keyword>
<organism evidence="5 6">
    <name type="scientific">Janthinobacterium fluminis</name>
    <dbReference type="NCBI Taxonomy" id="2987524"/>
    <lineage>
        <taxon>Bacteria</taxon>
        <taxon>Pseudomonadati</taxon>
        <taxon>Pseudomonadota</taxon>
        <taxon>Betaproteobacteria</taxon>
        <taxon>Burkholderiales</taxon>
        <taxon>Oxalobacteraceae</taxon>
        <taxon>Janthinobacterium</taxon>
    </lineage>
</organism>
<accession>A0ABT5K2X5</accession>
<comment type="similarity">
    <text evidence="2">Belongs to the FlgN family.</text>
</comment>
<feature type="compositionally biased region" description="Low complexity" evidence="4">
    <location>
        <begin position="138"/>
        <end position="149"/>
    </location>
</feature>
<dbReference type="InterPro" id="IPR007809">
    <property type="entry name" value="FlgN-like"/>
</dbReference>
<sequence>MSSATPLNSLRDERALMNSLLELMQQEQRSLVAADIDMLTQLTERKTALVAQLSAGAARRHAALAAAGFAAGEEGMDAWLASAGDADAAALWRGLLDDTRAAKELNRLNGMLVNKQLAHTQGALNTLRPAAQSGNFYGPSGQTTTSTPSRRLVVG</sequence>
<evidence type="ECO:0000256" key="3">
    <source>
        <dbReference type="ARBA" id="ARBA00022795"/>
    </source>
</evidence>
<dbReference type="InterPro" id="IPR036679">
    <property type="entry name" value="FlgN-like_sf"/>
</dbReference>
<reference evidence="5 6" key="1">
    <citation type="submission" date="2022-10" db="EMBL/GenBank/DDBJ databases">
        <title>Janthinobacterium sp. hw3 Genome sequencing.</title>
        <authorList>
            <person name="Park S."/>
        </authorList>
    </citation>
    <scope>NUCLEOTIDE SEQUENCE [LARGE SCALE GENOMIC DNA]</scope>
    <source>
        <strain evidence="6">hw3</strain>
    </source>
</reference>
<comment type="function">
    <text evidence="1">Required for the efficient initiation of filament assembly.</text>
</comment>
<keyword evidence="5" id="KW-0969">Cilium</keyword>
<dbReference type="Gene3D" id="1.20.58.300">
    <property type="entry name" value="FlgN-like"/>
    <property type="match status" value="1"/>
</dbReference>
<evidence type="ECO:0000313" key="6">
    <source>
        <dbReference type="Proteomes" id="UP001221208"/>
    </source>
</evidence>
<evidence type="ECO:0000256" key="1">
    <source>
        <dbReference type="ARBA" id="ARBA00002397"/>
    </source>
</evidence>
<name>A0ABT5K2X5_9BURK</name>
<evidence type="ECO:0000313" key="5">
    <source>
        <dbReference type="EMBL" id="MDC8759332.1"/>
    </source>
</evidence>
<dbReference type="Pfam" id="PF05130">
    <property type="entry name" value="FlgN"/>
    <property type="match status" value="1"/>
</dbReference>
<feature type="region of interest" description="Disordered" evidence="4">
    <location>
        <begin position="130"/>
        <end position="155"/>
    </location>
</feature>
<dbReference type="RefSeq" id="WP_273672430.1">
    <property type="nucleotide sequence ID" value="NZ_JAQQXR010000006.1"/>
</dbReference>
<proteinExistence type="inferred from homology"/>
<protein>
    <submittedName>
        <fullName evidence="5">Flagellar protein FlgN</fullName>
    </submittedName>
</protein>
<dbReference type="EMBL" id="JAQQXR010000006">
    <property type="protein sequence ID" value="MDC8759332.1"/>
    <property type="molecule type" value="Genomic_DNA"/>
</dbReference>
<evidence type="ECO:0000256" key="2">
    <source>
        <dbReference type="ARBA" id="ARBA00007703"/>
    </source>
</evidence>
<comment type="caution">
    <text evidence="5">The sequence shown here is derived from an EMBL/GenBank/DDBJ whole genome shotgun (WGS) entry which is preliminary data.</text>
</comment>
<keyword evidence="3" id="KW-1005">Bacterial flagellum biogenesis</keyword>
<keyword evidence="6" id="KW-1185">Reference proteome</keyword>
<dbReference type="SUPFAM" id="SSF140566">
    <property type="entry name" value="FlgN-like"/>
    <property type="match status" value="1"/>
</dbReference>
<evidence type="ECO:0000256" key="4">
    <source>
        <dbReference type="SAM" id="MobiDB-lite"/>
    </source>
</evidence>